<dbReference type="Proteomes" id="UP000585836">
    <property type="component" value="Unassembled WGS sequence"/>
</dbReference>
<dbReference type="AlphaFoldDB" id="A0A7W9PNA2"/>
<protein>
    <submittedName>
        <fullName evidence="1">Uncharacterized protein</fullName>
    </submittedName>
</protein>
<accession>A0A7W9PNA2</accession>
<evidence type="ECO:0000313" key="2">
    <source>
        <dbReference type="Proteomes" id="UP000585836"/>
    </source>
</evidence>
<reference evidence="1 2" key="1">
    <citation type="submission" date="2020-08" db="EMBL/GenBank/DDBJ databases">
        <title>Genomic Encyclopedia of Type Strains, Phase III (KMG-III): the genomes of soil and plant-associated and newly described type strains.</title>
        <authorList>
            <person name="Whitman W."/>
        </authorList>
    </citation>
    <scope>NUCLEOTIDE SEQUENCE [LARGE SCALE GENOMIC DNA]</scope>
    <source>
        <strain evidence="1 2">CECT 3313</strain>
    </source>
</reference>
<sequence length="45" mass="4741">MARQSPPAPAPVAPEHIAGVQPRGFLIVPAVPPRYPGNPLSPEME</sequence>
<comment type="caution">
    <text evidence="1">The sequence shown here is derived from an EMBL/GenBank/DDBJ whole genome shotgun (WGS) entry which is preliminary data.</text>
</comment>
<proteinExistence type="predicted"/>
<keyword evidence="2" id="KW-1185">Reference proteome</keyword>
<organism evidence="1 2">
    <name type="scientific">Streptomyces echinatus</name>
    <dbReference type="NCBI Taxonomy" id="67293"/>
    <lineage>
        <taxon>Bacteria</taxon>
        <taxon>Bacillati</taxon>
        <taxon>Actinomycetota</taxon>
        <taxon>Actinomycetes</taxon>
        <taxon>Kitasatosporales</taxon>
        <taxon>Streptomycetaceae</taxon>
        <taxon>Streptomyces</taxon>
    </lineage>
</organism>
<gene>
    <name evidence="1" type="ORF">FHS34_000251</name>
</gene>
<dbReference type="EMBL" id="JACHJK010000001">
    <property type="protein sequence ID" value="MBB5924816.1"/>
    <property type="molecule type" value="Genomic_DNA"/>
</dbReference>
<name>A0A7W9PNA2_9ACTN</name>
<evidence type="ECO:0000313" key="1">
    <source>
        <dbReference type="EMBL" id="MBB5924816.1"/>
    </source>
</evidence>